<gene>
    <name evidence="1" type="ORF">LCGC14_3132640</name>
</gene>
<proteinExistence type="predicted"/>
<dbReference type="AlphaFoldDB" id="A0A0F8VZ81"/>
<dbReference type="Pfam" id="PF10127">
    <property type="entry name" value="RlaP"/>
    <property type="match status" value="1"/>
</dbReference>
<dbReference type="EMBL" id="LAZR01068417">
    <property type="protein sequence ID" value="KKK49677.1"/>
    <property type="molecule type" value="Genomic_DNA"/>
</dbReference>
<feature type="non-terminal residue" evidence="1">
    <location>
        <position position="1"/>
    </location>
</feature>
<organism evidence="1">
    <name type="scientific">marine sediment metagenome</name>
    <dbReference type="NCBI Taxonomy" id="412755"/>
    <lineage>
        <taxon>unclassified sequences</taxon>
        <taxon>metagenomes</taxon>
        <taxon>ecological metagenomes</taxon>
    </lineage>
</organism>
<name>A0A0F8VZ81_9ZZZZ</name>
<dbReference type="InterPro" id="IPR018775">
    <property type="entry name" value="RlaP"/>
</dbReference>
<accession>A0A0F8VZ81</accession>
<protein>
    <submittedName>
        <fullName evidence="1">Uncharacterized protein</fullName>
    </submittedName>
</protein>
<evidence type="ECO:0000313" key="1">
    <source>
        <dbReference type="EMBL" id="KKK49677.1"/>
    </source>
</evidence>
<reference evidence="1" key="1">
    <citation type="journal article" date="2015" name="Nature">
        <title>Complex archaea that bridge the gap between prokaryotes and eukaryotes.</title>
        <authorList>
            <person name="Spang A."/>
            <person name="Saw J.H."/>
            <person name="Jorgensen S.L."/>
            <person name="Zaremba-Niedzwiedzka K."/>
            <person name="Martijn J."/>
            <person name="Lind A.E."/>
            <person name="van Eijk R."/>
            <person name="Schleper C."/>
            <person name="Guy L."/>
            <person name="Ettema T.J."/>
        </authorList>
    </citation>
    <scope>NUCLEOTIDE SEQUENCE</scope>
</reference>
<dbReference type="Gene3D" id="2.60.120.260">
    <property type="entry name" value="Galactose-binding domain-like"/>
    <property type="match status" value="1"/>
</dbReference>
<sequence>KEHIQFLNQLRELVNNKYYGKIVYVSISGSDLYGFRSKDSDTDYRGSFQVKTNMLLGIKTPGETIEFETFRKNGEVDDEAGSGVTTYNGSTFCAKIHTATGNFSSIRLLGVNLDAAFTVGDWYELSYDYKTLDCTYAKLRVMRVAGEIFLTNLTSIVWTTSKIVFQLTVDHDMRIDIFPHYSSTETGNEVVWIDNISIKRIGKVAHYKFNGNYLDEGSNNNDLTAGGTGNVFLGYTLKKCKIISPYLI</sequence>
<comment type="caution">
    <text evidence="1">The sequence shown here is derived from an EMBL/GenBank/DDBJ whole genome shotgun (WGS) entry which is preliminary data.</text>
</comment>